<dbReference type="Proteomes" id="UP000566324">
    <property type="component" value="Unassembled WGS sequence"/>
</dbReference>
<feature type="domain" description="VOC" evidence="1">
    <location>
        <begin position="3"/>
        <end position="110"/>
    </location>
</feature>
<gene>
    <name evidence="2" type="ORF">GGQ98_000191</name>
</gene>
<evidence type="ECO:0000313" key="3">
    <source>
        <dbReference type="Proteomes" id="UP000566324"/>
    </source>
</evidence>
<dbReference type="InterPro" id="IPR037523">
    <property type="entry name" value="VOC_core"/>
</dbReference>
<dbReference type="EMBL" id="JACHNZ010000001">
    <property type="protein sequence ID" value="MBB4630590.1"/>
    <property type="molecule type" value="Genomic_DNA"/>
</dbReference>
<dbReference type="InterPro" id="IPR029068">
    <property type="entry name" value="Glyas_Bleomycin-R_OHBP_Dase"/>
</dbReference>
<name>A0A7W7F4P6_9SPHN</name>
<comment type="caution">
    <text evidence="2">The sequence shown here is derived from an EMBL/GenBank/DDBJ whole genome shotgun (WGS) entry which is preliminary data.</text>
</comment>
<dbReference type="PANTHER" id="PTHR33993">
    <property type="entry name" value="GLYOXALASE-RELATED"/>
    <property type="match status" value="1"/>
</dbReference>
<dbReference type="RefSeq" id="WP_184063727.1">
    <property type="nucleotide sequence ID" value="NZ_JACHNZ010000001.1"/>
</dbReference>
<keyword evidence="3" id="KW-1185">Reference proteome</keyword>
<evidence type="ECO:0000259" key="1">
    <source>
        <dbReference type="PROSITE" id="PS51819"/>
    </source>
</evidence>
<organism evidence="2 3">
    <name type="scientific">Sphingosinicella soli</name>
    <dbReference type="NCBI Taxonomy" id="333708"/>
    <lineage>
        <taxon>Bacteria</taxon>
        <taxon>Pseudomonadati</taxon>
        <taxon>Pseudomonadota</taxon>
        <taxon>Alphaproteobacteria</taxon>
        <taxon>Sphingomonadales</taxon>
        <taxon>Sphingosinicellaceae</taxon>
        <taxon>Sphingosinicella</taxon>
    </lineage>
</organism>
<dbReference type="Gene3D" id="3.10.180.10">
    <property type="entry name" value="2,3-Dihydroxybiphenyl 1,2-Dioxygenase, domain 1"/>
    <property type="match status" value="1"/>
</dbReference>
<sequence>MARFNYVELPTRDIAMAKRFYAEAFGFAITDFGPAYAATTTGDTDIGFNATGEHVTANLLPVIEVENLEAAREAVVSAGGTISLDIFAFPGGHRFHFIDLEGHELAAVKSGA</sequence>
<reference evidence="2 3" key="1">
    <citation type="submission" date="2020-08" db="EMBL/GenBank/DDBJ databases">
        <title>Genomic Encyclopedia of Type Strains, Phase IV (KMG-IV): sequencing the most valuable type-strain genomes for metagenomic binning, comparative biology and taxonomic classification.</title>
        <authorList>
            <person name="Goeker M."/>
        </authorList>
    </citation>
    <scope>NUCLEOTIDE SEQUENCE [LARGE SCALE GENOMIC DNA]</scope>
    <source>
        <strain evidence="2 3">DSM 17328</strain>
    </source>
</reference>
<dbReference type="InterPro" id="IPR004360">
    <property type="entry name" value="Glyas_Fos-R_dOase_dom"/>
</dbReference>
<proteinExistence type="predicted"/>
<dbReference type="InterPro" id="IPR052164">
    <property type="entry name" value="Anthracycline_SecMetBiosynth"/>
</dbReference>
<dbReference type="Pfam" id="PF00903">
    <property type="entry name" value="Glyoxalase"/>
    <property type="match status" value="1"/>
</dbReference>
<protein>
    <recommendedName>
        <fullName evidence="1">VOC domain-containing protein</fullName>
    </recommendedName>
</protein>
<accession>A0A7W7F4P6</accession>
<dbReference type="SUPFAM" id="SSF54593">
    <property type="entry name" value="Glyoxalase/Bleomycin resistance protein/Dihydroxybiphenyl dioxygenase"/>
    <property type="match status" value="1"/>
</dbReference>
<dbReference type="AlphaFoldDB" id="A0A7W7F4P6"/>
<dbReference type="PANTHER" id="PTHR33993:SF1">
    <property type="entry name" value="GLYOXALASE FAMILY PROTEIN"/>
    <property type="match status" value="1"/>
</dbReference>
<dbReference type="PROSITE" id="PS51819">
    <property type="entry name" value="VOC"/>
    <property type="match status" value="1"/>
</dbReference>
<evidence type="ECO:0000313" key="2">
    <source>
        <dbReference type="EMBL" id="MBB4630590.1"/>
    </source>
</evidence>